<organism evidence="2">
    <name type="scientific">Mesotoga infera</name>
    <dbReference type="NCBI Taxonomy" id="1236046"/>
    <lineage>
        <taxon>Bacteria</taxon>
        <taxon>Thermotogati</taxon>
        <taxon>Thermotogota</taxon>
        <taxon>Thermotogae</taxon>
        <taxon>Kosmotogales</taxon>
        <taxon>Kosmotogaceae</taxon>
        <taxon>Mesotoga</taxon>
    </lineage>
</organism>
<keyword evidence="2" id="KW-0808">Transferase</keyword>
<evidence type="ECO:0000313" key="2">
    <source>
        <dbReference type="EMBL" id="HDP77254.1"/>
    </source>
</evidence>
<dbReference type="SUPFAM" id="SSF69593">
    <property type="entry name" value="Glycerol-3-phosphate (1)-acyltransferase"/>
    <property type="match status" value="1"/>
</dbReference>
<evidence type="ECO:0000259" key="1">
    <source>
        <dbReference type="SMART" id="SM00563"/>
    </source>
</evidence>
<dbReference type="CDD" id="cd07989">
    <property type="entry name" value="LPLAT_AGPAT-like"/>
    <property type="match status" value="1"/>
</dbReference>
<dbReference type="Pfam" id="PF01553">
    <property type="entry name" value="Acyltransferase"/>
    <property type="match status" value="1"/>
</dbReference>
<feature type="domain" description="Phospholipid/glycerol acyltransferase" evidence="1">
    <location>
        <begin position="42"/>
        <end position="154"/>
    </location>
</feature>
<accession>A0A7C1CT61</accession>
<sequence length="364" mass="41270">MKKRLPGDKLLWRILRPIFRHPFIKRYNLHGIGLQTLPEPPFILIGNHAYFIDAVLIEALVSYPIVWAVASGNFSNPLSGPILRAGGAIRKRKGVPDLPAMRKMIEVVNAGGVLGLMPEGSVTWDGEFGEVPPGTAKFLDRLNVPVVAARMSGAYLTKPRWADHHRWGRIEVEFQSFEGKGALDYLSEASDWRWQEKKRIPFKGMRKAEGIEKIIWFCEECRSFQTVKAKGDSAECKRCGLTYTVDDFGYVSGRTVADILAVQRELLSDYMAEKGEIDAGEGVITELQIRTGNKSRFIGKVTLDRNDLRVGERCYSLSKIRGFSNFLKRINEFNYENSIMRLKTEISSLLLFWAQRYFSHSGES</sequence>
<dbReference type="AlphaFoldDB" id="A0A7C1CT61"/>
<proteinExistence type="predicted"/>
<dbReference type="EMBL" id="DSBT01000105">
    <property type="protein sequence ID" value="HDP77254.1"/>
    <property type="molecule type" value="Genomic_DNA"/>
</dbReference>
<dbReference type="SMART" id="SM00563">
    <property type="entry name" value="PlsC"/>
    <property type="match status" value="1"/>
</dbReference>
<reference evidence="2" key="1">
    <citation type="journal article" date="2020" name="mSystems">
        <title>Genome- and Community-Level Interaction Insights into Carbon Utilization and Element Cycling Functions of Hydrothermarchaeota in Hydrothermal Sediment.</title>
        <authorList>
            <person name="Zhou Z."/>
            <person name="Liu Y."/>
            <person name="Xu W."/>
            <person name="Pan J."/>
            <person name="Luo Z.H."/>
            <person name="Li M."/>
        </authorList>
    </citation>
    <scope>NUCLEOTIDE SEQUENCE [LARGE SCALE GENOMIC DNA]</scope>
    <source>
        <strain evidence="2">SpSt-1179</strain>
    </source>
</reference>
<keyword evidence="2" id="KW-0012">Acyltransferase</keyword>
<gene>
    <name evidence="2" type="ORF">ENN47_03540</name>
</gene>
<protein>
    <submittedName>
        <fullName evidence="2">1-acyl-sn-glycerol-3-phosphate acyltransferase</fullName>
    </submittedName>
</protein>
<comment type="caution">
    <text evidence="2">The sequence shown here is derived from an EMBL/GenBank/DDBJ whole genome shotgun (WGS) entry which is preliminary data.</text>
</comment>
<dbReference type="InterPro" id="IPR002123">
    <property type="entry name" value="Plipid/glycerol_acylTrfase"/>
</dbReference>
<dbReference type="Proteomes" id="UP000886198">
    <property type="component" value="Unassembled WGS sequence"/>
</dbReference>
<name>A0A7C1CT61_9BACT</name>
<dbReference type="GO" id="GO:0016746">
    <property type="term" value="F:acyltransferase activity"/>
    <property type="evidence" value="ECO:0007669"/>
    <property type="project" value="UniProtKB-KW"/>
</dbReference>